<evidence type="ECO:0000256" key="1">
    <source>
        <dbReference type="SAM" id="MobiDB-lite"/>
    </source>
</evidence>
<feature type="signal peptide" evidence="2">
    <location>
        <begin position="1"/>
        <end position="22"/>
    </location>
</feature>
<dbReference type="EMBL" id="PDNB01000025">
    <property type="protein sequence ID" value="PGH15418.1"/>
    <property type="molecule type" value="Genomic_DNA"/>
</dbReference>
<organism evidence="3 4">
    <name type="scientific">Helicocarpus griseus UAMH5409</name>
    <dbReference type="NCBI Taxonomy" id="1447875"/>
    <lineage>
        <taxon>Eukaryota</taxon>
        <taxon>Fungi</taxon>
        <taxon>Dikarya</taxon>
        <taxon>Ascomycota</taxon>
        <taxon>Pezizomycotina</taxon>
        <taxon>Eurotiomycetes</taxon>
        <taxon>Eurotiomycetidae</taxon>
        <taxon>Onygenales</taxon>
        <taxon>Ajellomycetaceae</taxon>
        <taxon>Helicocarpus</taxon>
    </lineage>
</organism>
<evidence type="ECO:0000313" key="3">
    <source>
        <dbReference type="EMBL" id="PGH15418.1"/>
    </source>
</evidence>
<feature type="compositionally biased region" description="Low complexity" evidence="1">
    <location>
        <begin position="109"/>
        <end position="118"/>
    </location>
</feature>
<dbReference type="STRING" id="1447875.A0A2B7Y3L5"/>
<keyword evidence="2" id="KW-0732">Signal</keyword>
<dbReference type="AlphaFoldDB" id="A0A2B7Y3L5"/>
<proteinExistence type="predicted"/>
<comment type="caution">
    <text evidence="3">The sequence shown here is derived from an EMBL/GenBank/DDBJ whole genome shotgun (WGS) entry which is preliminary data.</text>
</comment>
<evidence type="ECO:0000313" key="4">
    <source>
        <dbReference type="Proteomes" id="UP000223968"/>
    </source>
</evidence>
<accession>A0A2B7Y3L5</accession>
<feature type="chain" id="PRO_5013197029" evidence="2">
    <location>
        <begin position="23"/>
        <end position="191"/>
    </location>
</feature>
<evidence type="ECO:0000256" key="2">
    <source>
        <dbReference type="SAM" id="SignalP"/>
    </source>
</evidence>
<sequence>MSAKSTVFLAIMVFAIMASAAANFPLATGTNNVAAARKAARANGVNPRAGNWTIFDKLAVRQATVTVTVTEENCSPVPVPSRTPEVPEVKPTETPQPPVAEPTPSAPATESVPEGTPTPVVPGPSASESSAKETPIITPSSTQVAPPAPTSDAPKPTTSNPVVPINHAVRNGALEGVMFAAVVGFAALVAM</sequence>
<feature type="region of interest" description="Disordered" evidence="1">
    <location>
        <begin position="71"/>
        <end position="162"/>
    </location>
</feature>
<gene>
    <name evidence="3" type="ORF">AJ79_02394</name>
</gene>
<dbReference type="Proteomes" id="UP000223968">
    <property type="component" value="Unassembled WGS sequence"/>
</dbReference>
<keyword evidence="4" id="KW-1185">Reference proteome</keyword>
<name>A0A2B7Y3L5_9EURO</name>
<feature type="compositionally biased region" description="Pro residues" evidence="1">
    <location>
        <begin position="94"/>
        <end position="105"/>
    </location>
</feature>
<reference evidence="3 4" key="1">
    <citation type="submission" date="2017-10" db="EMBL/GenBank/DDBJ databases">
        <title>Comparative genomics in systemic dimorphic fungi from Ajellomycetaceae.</title>
        <authorList>
            <person name="Munoz J.F."/>
            <person name="Mcewen J.G."/>
            <person name="Clay O.K."/>
            <person name="Cuomo C.A."/>
        </authorList>
    </citation>
    <scope>NUCLEOTIDE SEQUENCE [LARGE SCALE GENOMIC DNA]</scope>
    <source>
        <strain evidence="3 4">UAMH5409</strain>
    </source>
</reference>
<protein>
    <submittedName>
        <fullName evidence="3">Uncharacterized protein</fullName>
    </submittedName>
</protein>